<dbReference type="SUPFAM" id="SSF56784">
    <property type="entry name" value="HAD-like"/>
    <property type="match status" value="1"/>
</dbReference>
<feature type="signal peptide" evidence="2">
    <location>
        <begin position="1"/>
        <end position="25"/>
    </location>
</feature>
<dbReference type="OrthoDB" id="395856at2"/>
<dbReference type="InterPro" id="IPR036412">
    <property type="entry name" value="HAD-like_sf"/>
</dbReference>
<dbReference type="AlphaFoldDB" id="A0A4R3MZ33"/>
<proteinExistence type="predicted"/>
<dbReference type="EMBL" id="SMAP01000009">
    <property type="protein sequence ID" value="TCT21695.1"/>
    <property type="molecule type" value="Genomic_DNA"/>
</dbReference>
<comment type="caution">
    <text evidence="3">The sequence shown here is derived from an EMBL/GenBank/DDBJ whole genome shotgun (WGS) entry which is preliminary data.</text>
</comment>
<dbReference type="SFLD" id="SFLDG01125">
    <property type="entry name" value="C1.1:_Acid_Phosphatase_Like"/>
    <property type="match status" value="1"/>
</dbReference>
<keyword evidence="1 2" id="KW-0732">Signal</keyword>
<name>A0A4R3MZ33_9GAMM</name>
<dbReference type="GO" id="GO:0009279">
    <property type="term" value="C:cell outer membrane"/>
    <property type="evidence" value="ECO:0007669"/>
    <property type="project" value="InterPro"/>
</dbReference>
<dbReference type="PIRSF" id="PIRSF019271">
    <property type="entry name" value="Acid_Ptase_C"/>
    <property type="match status" value="1"/>
</dbReference>
<dbReference type="InterPro" id="IPR023214">
    <property type="entry name" value="HAD_sf"/>
</dbReference>
<dbReference type="PROSITE" id="PS51257">
    <property type="entry name" value="PROKAR_LIPOPROTEIN"/>
    <property type="match status" value="1"/>
</dbReference>
<reference evidence="3 4" key="1">
    <citation type="submission" date="2019-03" db="EMBL/GenBank/DDBJ databases">
        <title>Genomic Encyclopedia of Type Strains, Phase IV (KMG-IV): sequencing the most valuable type-strain genomes for metagenomic binning, comparative biology and taxonomic classification.</title>
        <authorList>
            <person name="Goeker M."/>
        </authorList>
    </citation>
    <scope>NUCLEOTIDE SEQUENCE [LARGE SCALE GENOMIC DNA]</scope>
    <source>
        <strain evidence="3 4">DSM 13605</strain>
    </source>
</reference>
<dbReference type="SFLD" id="SFLDS00003">
    <property type="entry name" value="Haloacid_Dehalogenase"/>
    <property type="match status" value="1"/>
</dbReference>
<feature type="chain" id="PRO_5020648457" evidence="2">
    <location>
        <begin position="26"/>
        <end position="306"/>
    </location>
</feature>
<dbReference type="Proteomes" id="UP000295414">
    <property type="component" value="Unassembled WGS sequence"/>
</dbReference>
<dbReference type="InterPro" id="IPR005519">
    <property type="entry name" value="Acid_phosphat_B-like"/>
</dbReference>
<dbReference type="PANTHER" id="PTHR31284">
    <property type="entry name" value="ACID PHOSPHATASE-LIKE PROTEIN"/>
    <property type="match status" value="1"/>
</dbReference>
<dbReference type="RefSeq" id="WP_114960795.1">
    <property type="nucleotide sequence ID" value="NZ_MSZW01000074.1"/>
</dbReference>
<dbReference type="Gene3D" id="3.40.50.1000">
    <property type="entry name" value="HAD superfamily/HAD-like"/>
    <property type="match status" value="1"/>
</dbReference>
<dbReference type="InterPro" id="IPR006423">
    <property type="entry name" value="Lipo_e_P4"/>
</dbReference>
<evidence type="ECO:0000256" key="2">
    <source>
        <dbReference type="SAM" id="SignalP"/>
    </source>
</evidence>
<dbReference type="Pfam" id="PF03767">
    <property type="entry name" value="Acid_phosphat_B"/>
    <property type="match status" value="1"/>
</dbReference>
<gene>
    <name evidence="3" type="ORF">EDC34_109115</name>
</gene>
<evidence type="ECO:0000313" key="3">
    <source>
        <dbReference type="EMBL" id="TCT21695.1"/>
    </source>
</evidence>
<accession>A0A4R3MZ33</accession>
<sequence>MRSPFAVSVLAAALALSACQSVPQAAQPPVVAPAPVAAAAPASTPAPAALPNDNLNATVWMQQTVEYAAVTQTVYRAAEARLDQALKDKTWDALVPEEREKPAAALPPAVIVDVDETVLDNSPYQARLVRSGGEYDEAGWADWVHERKARAIPGAVAFAQAAAARGITVLYISNRAVDLDADTLENLKSEGFPIKDASVFMGLGTFVPGCEQNGTEKDCRRRLASRSYRILLQVGDQLGDFVQILSNTPEGRAALFKQYRDWFGQRWFMLPNPSYGSWEPAIFNNDWTQPADVRRKAKQDALKIEY</sequence>
<evidence type="ECO:0000256" key="1">
    <source>
        <dbReference type="ARBA" id="ARBA00022729"/>
    </source>
</evidence>
<evidence type="ECO:0000313" key="4">
    <source>
        <dbReference type="Proteomes" id="UP000295414"/>
    </source>
</evidence>
<keyword evidence="4" id="KW-1185">Reference proteome</keyword>
<organism evidence="3 4">
    <name type="scientific">Thermomonas haemolytica</name>
    <dbReference type="NCBI Taxonomy" id="141949"/>
    <lineage>
        <taxon>Bacteria</taxon>
        <taxon>Pseudomonadati</taxon>
        <taxon>Pseudomonadota</taxon>
        <taxon>Gammaproteobacteria</taxon>
        <taxon>Lysobacterales</taxon>
        <taxon>Lysobacteraceae</taxon>
        <taxon>Thermomonas</taxon>
    </lineage>
</organism>
<dbReference type="PANTHER" id="PTHR31284:SF10">
    <property type="entry name" value="ACID PHOSPHATASE-LIKE PROTEIN"/>
    <property type="match status" value="1"/>
</dbReference>
<protein>
    <submittedName>
        <fullName evidence="3">Acid phosphatase</fullName>
    </submittedName>
</protein>